<gene>
    <name evidence="2" type="ORF">KIPB_007177</name>
</gene>
<protein>
    <submittedName>
        <fullName evidence="2">Uncharacterized protein</fullName>
    </submittedName>
</protein>
<dbReference type="EMBL" id="BDIP01001976">
    <property type="protein sequence ID" value="GIQ85502.1"/>
    <property type="molecule type" value="Genomic_DNA"/>
</dbReference>
<feature type="compositionally biased region" description="Low complexity" evidence="1">
    <location>
        <begin position="269"/>
        <end position="286"/>
    </location>
</feature>
<reference evidence="2 3" key="1">
    <citation type="journal article" date="2018" name="PLoS ONE">
        <title>The draft genome of Kipferlia bialata reveals reductive genome evolution in fornicate parasites.</title>
        <authorList>
            <person name="Tanifuji G."/>
            <person name="Takabayashi S."/>
            <person name="Kume K."/>
            <person name="Takagi M."/>
            <person name="Nakayama T."/>
            <person name="Kamikawa R."/>
            <person name="Inagaki Y."/>
            <person name="Hashimoto T."/>
        </authorList>
    </citation>
    <scope>NUCLEOTIDE SEQUENCE [LARGE SCALE GENOMIC DNA]</scope>
    <source>
        <strain evidence="2">NY0173</strain>
    </source>
</reference>
<comment type="caution">
    <text evidence="2">The sequence shown here is derived from an EMBL/GenBank/DDBJ whole genome shotgun (WGS) entry which is preliminary data.</text>
</comment>
<dbReference type="AlphaFoldDB" id="A0A9K3CYT7"/>
<evidence type="ECO:0000313" key="2">
    <source>
        <dbReference type="EMBL" id="GIQ85502.1"/>
    </source>
</evidence>
<feature type="region of interest" description="Disordered" evidence="1">
    <location>
        <begin position="267"/>
        <end position="286"/>
    </location>
</feature>
<feature type="compositionally biased region" description="Basic and acidic residues" evidence="1">
    <location>
        <begin position="410"/>
        <end position="421"/>
    </location>
</feature>
<feature type="compositionally biased region" description="Low complexity" evidence="1">
    <location>
        <begin position="180"/>
        <end position="194"/>
    </location>
</feature>
<evidence type="ECO:0000313" key="3">
    <source>
        <dbReference type="Proteomes" id="UP000265618"/>
    </source>
</evidence>
<evidence type="ECO:0000256" key="1">
    <source>
        <dbReference type="SAM" id="MobiDB-lite"/>
    </source>
</evidence>
<organism evidence="2 3">
    <name type="scientific">Kipferlia bialata</name>
    <dbReference type="NCBI Taxonomy" id="797122"/>
    <lineage>
        <taxon>Eukaryota</taxon>
        <taxon>Metamonada</taxon>
        <taxon>Carpediemonas-like organisms</taxon>
        <taxon>Kipferlia</taxon>
    </lineage>
</organism>
<accession>A0A9K3CYT7</accession>
<feature type="region of interest" description="Disordered" evidence="1">
    <location>
        <begin position="149"/>
        <end position="207"/>
    </location>
</feature>
<proteinExistence type="predicted"/>
<name>A0A9K3CYT7_9EUKA</name>
<dbReference type="Proteomes" id="UP000265618">
    <property type="component" value="Unassembled WGS sequence"/>
</dbReference>
<feature type="region of interest" description="Disordered" evidence="1">
    <location>
        <begin position="398"/>
        <end position="422"/>
    </location>
</feature>
<sequence length="494" mass="52124">MYDLSYLPGRIRYAEIEAIDSDGGWIEGLVTLGLNRVLALRKSRPDPRVRDGVMVLSVSRAEPVTFFGVQAQLLGEGKLYAGRTSIPFRCVLEPSKAQRMERDMPVGTTKAGVLPESYAGSHMTVSYRVQVSAKVVEADAPHPKVVTHTSPFTLHQSPLPPSLSHPGPALPRVPSPFPFSMSHTSASADTHASTEGQGERGGIHRDKPLVSSFKCRPFLLEGVLARRVNCLDEPLQLELTSLESDEPVRSVTVKFTAVETVTHTSRPVLSKSMSRSRSSKASLSANGIGMGMGMGMNGINGSSHRGLPGIGGHRIGAYGSGSASLSRHSSGMYSSNIGGRGLSQAGLGGYGHAYGQNKYQRGGARSALAQSSMASSQMFPPSLSGGIGGGMGMGSGHRGVGQGAIGQGDTEGRENKRESSRDVLCQEVVTGPLHRLVQTPVPVTLDIPLHAHTLCSSYQCAAFSVGYAVEVCLTLESGVSASVRIPVLAVRGRK</sequence>
<keyword evidence="3" id="KW-1185">Reference proteome</keyword>
<feature type="compositionally biased region" description="Basic and acidic residues" evidence="1">
    <location>
        <begin position="197"/>
        <end position="207"/>
    </location>
</feature>
<feature type="compositionally biased region" description="Pro residues" evidence="1">
    <location>
        <begin position="158"/>
        <end position="177"/>
    </location>
</feature>